<name>A0A7N4PER9_SARHA</name>
<protein>
    <submittedName>
        <fullName evidence="1">Uncharacterized protein</fullName>
    </submittedName>
</protein>
<dbReference type="InParanoid" id="A0A7N4PER9"/>
<reference evidence="1 2" key="1">
    <citation type="journal article" date="2011" name="Proc. Natl. Acad. Sci. U.S.A.">
        <title>Genetic diversity and population structure of the endangered marsupial Sarcophilus harrisii (Tasmanian devil).</title>
        <authorList>
            <person name="Miller W."/>
            <person name="Hayes V.M."/>
            <person name="Ratan A."/>
            <person name="Petersen D.C."/>
            <person name="Wittekindt N.E."/>
            <person name="Miller J."/>
            <person name="Walenz B."/>
            <person name="Knight J."/>
            <person name="Qi J."/>
            <person name="Zhao F."/>
            <person name="Wang Q."/>
            <person name="Bedoya-Reina O.C."/>
            <person name="Katiyar N."/>
            <person name="Tomsho L.P."/>
            <person name="Kasson L.M."/>
            <person name="Hardie R.A."/>
            <person name="Woodbridge P."/>
            <person name="Tindall E.A."/>
            <person name="Bertelsen M.F."/>
            <person name="Dixon D."/>
            <person name="Pyecroft S."/>
            <person name="Helgen K.M."/>
            <person name="Lesk A.M."/>
            <person name="Pringle T.H."/>
            <person name="Patterson N."/>
            <person name="Zhang Y."/>
            <person name="Kreiss A."/>
            <person name="Woods G.M."/>
            <person name="Jones M.E."/>
            <person name="Schuster S.C."/>
        </authorList>
    </citation>
    <scope>NUCLEOTIDE SEQUENCE [LARGE SCALE GENOMIC DNA]</scope>
</reference>
<organism evidence="1 2">
    <name type="scientific">Sarcophilus harrisii</name>
    <name type="common">Tasmanian devil</name>
    <name type="synonym">Sarcophilus laniarius</name>
    <dbReference type="NCBI Taxonomy" id="9305"/>
    <lineage>
        <taxon>Eukaryota</taxon>
        <taxon>Metazoa</taxon>
        <taxon>Chordata</taxon>
        <taxon>Craniata</taxon>
        <taxon>Vertebrata</taxon>
        <taxon>Euteleostomi</taxon>
        <taxon>Mammalia</taxon>
        <taxon>Metatheria</taxon>
        <taxon>Dasyuromorphia</taxon>
        <taxon>Dasyuridae</taxon>
        <taxon>Sarcophilus</taxon>
    </lineage>
</organism>
<keyword evidence="2" id="KW-1185">Reference proteome</keyword>
<proteinExistence type="predicted"/>
<reference evidence="1" key="3">
    <citation type="submission" date="2025-09" db="UniProtKB">
        <authorList>
            <consortium name="Ensembl"/>
        </authorList>
    </citation>
    <scope>IDENTIFICATION</scope>
</reference>
<dbReference type="Proteomes" id="UP000007648">
    <property type="component" value="Unassembled WGS sequence"/>
</dbReference>
<evidence type="ECO:0000313" key="1">
    <source>
        <dbReference type="Ensembl" id="ENSSHAP00000036296.1"/>
    </source>
</evidence>
<evidence type="ECO:0000313" key="2">
    <source>
        <dbReference type="Proteomes" id="UP000007648"/>
    </source>
</evidence>
<sequence length="13" mass="1518">NYGMEYWGQGIIS</sequence>
<dbReference type="Ensembl" id="ENSSHAT00000032992.1">
    <property type="protein sequence ID" value="ENSSHAP00000036296.1"/>
    <property type="gene ID" value="ENSSHAG00000022305.1"/>
</dbReference>
<accession>A0A7N4PER9</accession>
<reference evidence="1" key="2">
    <citation type="submission" date="2025-08" db="UniProtKB">
        <authorList>
            <consortium name="Ensembl"/>
        </authorList>
    </citation>
    <scope>IDENTIFICATION</scope>
</reference>